<dbReference type="GO" id="GO:0005829">
    <property type="term" value="C:cytosol"/>
    <property type="evidence" value="ECO:0007669"/>
    <property type="project" value="TreeGrafter"/>
</dbReference>
<dbReference type="FunFam" id="3.40.50.360:FF:000059">
    <property type="entry name" value="5-methyltetrahydrofolate-homocysteine methyltransferase reductase"/>
    <property type="match status" value="1"/>
</dbReference>
<organism evidence="16 17">
    <name type="scientific">Branchiostoma lanceolatum</name>
    <name type="common">Common lancelet</name>
    <name type="synonym">Amphioxus lanceolatum</name>
    <dbReference type="NCBI Taxonomy" id="7740"/>
    <lineage>
        <taxon>Eukaryota</taxon>
        <taxon>Metazoa</taxon>
        <taxon>Chordata</taxon>
        <taxon>Cephalochordata</taxon>
        <taxon>Leptocardii</taxon>
        <taxon>Amphioxiformes</taxon>
        <taxon>Branchiostomatidae</taxon>
        <taxon>Branchiostoma</taxon>
    </lineage>
</organism>
<comment type="cofactor">
    <cofactor evidence="2">
        <name>FAD</name>
        <dbReference type="ChEBI" id="CHEBI:57692"/>
    </cofactor>
</comment>
<feature type="domain" description="FAD-binding FR-type" evidence="15">
    <location>
        <begin position="448"/>
        <end position="719"/>
    </location>
</feature>
<evidence type="ECO:0000256" key="4">
    <source>
        <dbReference type="ARBA" id="ARBA00022630"/>
    </source>
</evidence>
<dbReference type="GO" id="GO:0050667">
    <property type="term" value="P:homocysteine metabolic process"/>
    <property type="evidence" value="ECO:0007669"/>
    <property type="project" value="TreeGrafter"/>
</dbReference>
<evidence type="ECO:0000313" key="16">
    <source>
        <dbReference type="EMBL" id="CAH1241154.1"/>
    </source>
</evidence>
<evidence type="ECO:0000256" key="5">
    <source>
        <dbReference type="ARBA" id="ARBA00022643"/>
    </source>
</evidence>
<feature type="region of interest" description="Disordered" evidence="13">
    <location>
        <begin position="236"/>
        <end position="317"/>
    </location>
</feature>
<feature type="compositionally biased region" description="Basic and acidic residues" evidence="13">
    <location>
        <begin position="355"/>
        <end position="385"/>
    </location>
</feature>
<evidence type="ECO:0000256" key="13">
    <source>
        <dbReference type="SAM" id="MobiDB-lite"/>
    </source>
</evidence>
<feature type="compositionally biased region" description="Basic and acidic residues" evidence="13">
    <location>
        <begin position="281"/>
        <end position="308"/>
    </location>
</feature>
<reference evidence="16" key="1">
    <citation type="submission" date="2022-01" db="EMBL/GenBank/DDBJ databases">
        <authorList>
            <person name="Braso-Vives M."/>
        </authorList>
    </citation>
    <scope>NUCLEOTIDE SEQUENCE</scope>
</reference>
<dbReference type="Pfam" id="PF00258">
    <property type="entry name" value="Flavodoxin_1"/>
    <property type="match status" value="1"/>
</dbReference>
<keyword evidence="10" id="KW-0486">Methionine biosynthesis</keyword>
<sequence length="887" mass="98346">MSFKHCRSILSAFTRWPIRLYKASSRRGFVIFALAHDVWWMCRRLLPINVVFCCYRRRIMPMMPAQNNRLILLYGSQTGQAKAIAEEIHDNTEKHGLRTDLFGLELTEKKFDVTKESCVVFVCSTTGDGDPPDNASKFFRRLKKKTLPSDHLAHLKYAVLGLGDSNYTNFCNCPKTLDKRLQELGAKPFYPTGYADDAVGLEIVVDPWIEGLWTAVRKQLGLPPESCAVAGETVSMETTNKQTPGGVTDSVGQDSSGETEGKIDIKDERTPTDGQHNGTPESDKVRESHSDLENKEIVAVKSSEDSTSDRTSTSDVVEKDTHIVTPENQVGVSTTKQSAAGSIENTASDSCVDTTDSKITDKSENNKMAEPTSPEKLEGDTSDSKNMDGPIVETGPSLRVSVPPLCDSGLTLPAKPAPYLEVVFHPEEGLCVEELPLQGGCPFPSAATDVVMATVTTATRLTRHDAVKTALDIGLDVSDMCFKYEPGDSFGIVCPNDETEVQDLIDRLGLKGHADVTFSVKVIEGTKKRAAAVPAHLPARCTIRHALLTCLEIRAVPKKAFLRMLVEHTSDAVQKRRLQELCSKQGTADYAAFIREPNLRLLDVLTAFPSCCPPFEQLLEMLPRLQPRPYSVSSSPLVSPDRLHFVFNIVDIPSGSGRAAACTGVCTGWLDRLTRHRQTGVYGDLAEEDRIAEKMDQMSLNDPLKIPIYLRTNTHFRLPSDLSVPLIMVGPGTGVAPFVGFLQHREKQRELSHNAVCGPTWLFYGCRHRDRDYLYRKELERLAAAGVLDHLEVCFSRDGPVAMETDGAPPARYVQDNLRRHGDDVGRMLLDEGAVLYVCGDAKNMAKDVNEVIILIVQKYKDCTIQEARNTVFQLRQDRHYMEDIWT</sequence>
<evidence type="ECO:0000256" key="6">
    <source>
        <dbReference type="ARBA" id="ARBA00022691"/>
    </source>
</evidence>
<dbReference type="PANTHER" id="PTHR19384">
    <property type="entry name" value="NITRIC OXIDE SYNTHASE-RELATED"/>
    <property type="match status" value="1"/>
</dbReference>
<dbReference type="GO" id="GO:0030586">
    <property type="term" value="F:[methionine synthase] reductase (NADPH) activity"/>
    <property type="evidence" value="ECO:0007669"/>
    <property type="project" value="UniProtKB-EC"/>
</dbReference>
<evidence type="ECO:0000256" key="2">
    <source>
        <dbReference type="ARBA" id="ARBA00001974"/>
    </source>
</evidence>
<proteinExistence type="predicted"/>
<gene>
    <name evidence="16" type="primary">MTRR</name>
    <name evidence="16" type="ORF">BLAG_LOCUS4915</name>
</gene>
<dbReference type="GO" id="GO:0010181">
    <property type="term" value="F:FMN binding"/>
    <property type="evidence" value="ECO:0007669"/>
    <property type="project" value="InterPro"/>
</dbReference>
<dbReference type="PROSITE" id="PS50902">
    <property type="entry name" value="FLAVODOXIN_LIKE"/>
    <property type="match status" value="1"/>
</dbReference>
<dbReference type="InterPro" id="IPR001709">
    <property type="entry name" value="Flavoprot_Pyr_Nucl_cyt_Rdtase"/>
</dbReference>
<feature type="domain" description="Flavodoxin-like" evidence="14">
    <location>
        <begin position="70"/>
        <end position="213"/>
    </location>
</feature>
<evidence type="ECO:0000259" key="15">
    <source>
        <dbReference type="PROSITE" id="PS51384"/>
    </source>
</evidence>
<dbReference type="Gene3D" id="2.40.30.10">
    <property type="entry name" value="Translation factors"/>
    <property type="match status" value="1"/>
</dbReference>
<dbReference type="AlphaFoldDB" id="A0A8K0E355"/>
<dbReference type="CDD" id="cd06203">
    <property type="entry name" value="methionine_synthase_red"/>
    <property type="match status" value="1"/>
</dbReference>
<comment type="cofactor">
    <cofactor evidence="1">
        <name>FMN</name>
        <dbReference type="ChEBI" id="CHEBI:58210"/>
    </cofactor>
</comment>
<dbReference type="FunFam" id="3.40.50.80:FF:000090">
    <property type="entry name" value="Methionine synthase reductase"/>
    <property type="match status" value="1"/>
</dbReference>
<evidence type="ECO:0000256" key="12">
    <source>
        <dbReference type="ARBA" id="ARBA00040659"/>
    </source>
</evidence>
<dbReference type="InterPro" id="IPR029039">
    <property type="entry name" value="Flavoprotein-like_sf"/>
</dbReference>
<dbReference type="PRINTS" id="PR00371">
    <property type="entry name" value="FPNCR"/>
</dbReference>
<keyword evidence="9" id="KW-0560">Oxidoreductase</keyword>
<dbReference type="PROSITE" id="PS51384">
    <property type="entry name" value="FAD_FR"/>
    <property type="match status" value="1"/>
</dbReference>
<dbReference type="Gene3D" id="3.40.50.80">
    <property type="entry name" value="Nucleotide-binding domain of ferredoxin-NADP reductase (FNR) module"/>
    <property type="match status" value="1"/>
</dbReference>
<evidence type="ECO:0000256" key="9">
    <source>
        <dbReference type="ARBA" id="ARBA00023002"/>
    </source>
</evidence>
<evidence type="ECO:0000313" key="17">
    <source>
        <dbReference type="Proteomes" id="UP000838412"/>
    </source>
</evidence>
<dbReference type="InterPro" id="IPR039261">
    <property type="entry name" value="FNR_nucleotide-bd"/>
</dbReference>
<protein>
    <recommendedName>
        <fullName evidence="12">Methionine synthase reductase</fullName>
        <ecNumber evidence="11">1.16.1.8</ecNumber>
    </recommendedName>
</protein>
<keyword evidence="3" id="KW-0028">Amino-acid biosynthesis</keyword>
<dbReference type="EMBL" id="OV696697">
    <property type="protein sequence ID" value="CAH1241154.1"/>
    <property type="molecule type" value="Genomic_DNA"/>
</dbReference>
<evidence type="ECO:0000259" key="14">
    <source>
        <dbReference type="PROSITE" id="PS50902"/>
    </source>
</evidence>
<dbReference type="InterPro" id="IPR017927">
    <property type="entry name" value="FAD-bd_FR_type"/>
</dbReference>
<dbReference type="InterPro" id="IPR023173">
    <property type="entry name" value="NADPH_Cyt_P450_Rdtase_alpha"/>
</dbReference>
<evidence type="ECO:0000256" key="11">
    <source>
        <dbReference type="ARBA" id="ARBA00039088"/>
    </source>
</evidence>
<dbReference type="SUPFAM" id="SSF52218">
    <property type="entry name" value="Flavoproteins"/>
    <property type="match status" value="1"/>
</dbReference>
<dbReference type="PANTHER" id="PTHR19384:SF84">
    <property type="entry name" value="METHIONINE SYNTHASE REDUCTASE"/>
    <property type="match status" value="1"/>
</dbReference>
<dbReference type="EC" id="1.16.1.8" evidence="11"/>
<keyword evidence="8" id="KW-0521">NADP</keyword>
<dbReference type="InterPro" id="IPR017938">
    <property type="entry name" value="Riboflavin_synthase-like_b-brl"/>
</dbReference>
<dbReference type="PRINTS" id="PR00369">
    <property type="entry name" value="FLAVODOXIN"/>
</dbReference>
<keyword evidence="5" id="KW-0288">FMN</keyword>
<dbReference type="InterPro" id="IPR001433">
    <property type="entry name" value="OxRdtase_FAD/NAD-bd"/>
</dbReference>
<evidence type="ECO:0000256" key="10">
    <source>
        <dbReference type="ARBA" id="ARBA00023167"/>
    </source>
</evidence>
<feature type="compositionally biased region" description="Polar residues" evidence="13">
    <location>
        <begin position="331"/>
        <end position="354"/>
    </location>
</feature>
<dbReference type="GO" id="GO:0050660">
    <property type="term" value="F:flavin adenine dinucleotide binding"/>
    <property type="evidence" value="ECO:0007669"/>
    <property type="project" value="TreeGrafter"/>
</dbReference>
<dbReference type="InterPro" id="IPR008254">
    <property type="entry name" value="Flavodoxin/NO_synth"/>
</dbReference>
<dbReference type="Proteomes" id="UP000838412">
    <property type="component" value="Chromosome 12"/>
</dbReference>
<dbReference type="FunFam" id="1.20.990.10:FF:000007">
    <property type="entry name" value="Methionine synthase reductase"/>
    <property type="match status" value="1"/>
</dbReference>
<dbReference type="GO" id="GO:0009086">
    <property type="term" value="P:methionine biosynthetic process"/>
    <property type="evidence" value="ECO:0007669"/>
    <property type="project" value="UniProtKB-KW"/>
</dbReference>
<feature type="region of interest" description="Disordered" evidence="13">
    <location>
        <begin position="331"/>
        <end position="385"/>
    </location>
</feature>
<dbReference type="InterPro" id="IPR003097">
    <property type="entry name" value="CysJ-like_FAD-binding"/>
</dbReference>
<dbReference type="SUPFAM" id="SSF63380">
    <property type="entry name" value="Riboflavin synthase domain-like"/>
    <property type="match status" value="1"/>
</dbReference>
<accession>A0A8K0E355</accession>
<keyword evidence="7" id="KW-0274">FAD</keyword>
<keyword evidence="4" id="KW-0285">Flavoprotein</keyword>
<dbReference type="Gene3D" id="1.20.990.10">
    <property type="entry name" value="NADPH-cytochrome p450 Reductase, Chain A, domain 3"/>
    <property type="match status" value="1"/>
</dbReference>
<keyword evidence="6" id="KW-0949">S-adenosyl-L-methionine</keyword>
<dbReference type="SUPFAM" id="SSF52343">
    <property type="entry name" value="Ferredoxin reductase-like, C-terminal NADP-linked domain"/>
    <property type="match status" value="1"/>
</dbReference>
<feature type="compositionally biased region" description="Basic and acidic residues" evidence="13">
    <location>
        <begin position="259"/>
        <end position="271"/>
    </location>
</feature>
<dbReference type="Pfam" id="PF00175">
    <property type="entry name" value="NAD_binding_1"/>
    <property type="match status" value="1"/>
</dbReference>
<dbReference type="InterPro" id="IPR001094">
    <property type="entry name" value="Flavdoxin-like"/>
</dbReference>
<dbReference type="Pfam" id="PF00667">
    <property type="entry name" value="FAD_binding_1"/>
    <property type="match status" value="1"/>
</dbReference>
<name>A0A8K0E355_BRALA</name>
<evidence type="ECO:0000256" key="3">
    <source>
        <dbReference type="ARBA" id="ARBA00022605"/>
    </source>
</evidence>
<feature type="compositionally biased region" description="Polar residues" evidence="13">
    <location>
        <begin position="236"/>
        <end position="258"/>
    </location>
</feature>
<dbReference type="Gene3D" id="3.40.50.360">
    <property type="match status" value="1"/>
</dbReference>
<keyword evidence="17" id="KW-1185">Reference proteome</keyword>
<evidence type="ECO:0000256" key="8">
    <source>
        <dbReference type="ARBA" id="ARBA00022857"/>
    </source>
</evidence>
<dbReference type="OrthoDB" id="1856718at2759"/>
<evidence type="ECO:0000256" key="1">
    <source>
        <dbReference type="ARBA" id="ARBA00001917"/>
    </source>
</evidence>
<evidence type="ECO:0000256" key="7">
    <source>
        <dbReference type="ARBA" id="ARBA00022827"/>
    </source>
</evidence>